<protein>
    <recommendedName>
        <fullName evidence="9">Protein kinase domain-containing protein</fullName>
    </recommendedName>
</protein>
<dbReference type="GO" id="GO:0005524">
    <property type="term" value="F:ATP binding"/>
    <property type="evidence" value="ECO:0007669"/>
    <property type="project" value="UniProtKB-UniRule"/>
</dbReference>
<dbReference type="PROSITE" id="PS50011">
    <property type="entry name" value="PROTEIN_KINASE_DOM"/>
    <property type="match status" value="1"/>
</dbReference>
<keyword evidence="1" id="KW-0723">Serine/threonine-protein kinase</keyword>
<dbReference type="PANTHER" id="PTHR24351">
    <property type="entry name" value="RIBOSOMAL PROTEIN S6 KINASE"/>
    <property type="match status" value="1"/>
</dbReference>
<evidence type="ECO:0000256" key="1">
    <source>
        <dbReference type="ARBA" id="ARBA00022527"/>
    </source>
</evidence>
<dbReference type="Gene3D" id="1.10.510.10">
    <property type="entry name" value="Transferase(Phosphotransferase) domain 1"/>
    <property type="match status" value="1"/>
</dbReference>
<dbReference type="SMART" id="SM00220">
    <property type="entry name" value="S_TKc"/>
    <property type="match status" value="1"/>
</dbReference>
<evidence type="ECO:0000256" key="4">
    <source>
        <dbReference type="ARBA" id="ARBA00022777"/>
    </source>
</evidence>
<proteinExistence type="predicted"/>
<gene>
    <name evidence="10" type="ORF">BSTOLATCC_MIC22369</name>
</gene>
<dbReference type="PROSITE" id="PS50088">
    <property type="entry name" value="ANK_REPEAT"/>
    <property type="match status" value="3"/>
</dbReference>
<dbReference type="Gene3D" id="3.30.200.20">
    <property type="entry name" value="Phosphorylase Kinase, domain 1"/>
    <property type="match status" value="1"/>
</dbReference>
<dbReference type="FunFam" id="3.30.200.20:FF:000042">
    <property type="entry name" value="Aurora kinase A"/>
    <property type="match status" value="1"/>
</dbReference>
<dbReference type="SUPFAM" id="SSF56112">
    <property type="entry name" value="Protein kinase-like (PK-like)"/>
    <property type="match status" value="1"/>
</dbReference>
<dbReference type="Pfam" id="PF00069">
    <property type="entry name" value="Pkinase"/>
    <property type="match status" value="1"/>
</dbReference>
<dbReference type="GO" id="GO:0004674">
    <property type="term" value="F:protein serine/threonine kinase activity"/>
    <property type="evidence" value="ECO:0007669"/>
    <property type="project" value="UniProtKB-KW"/>
</dbReference>
<evidence type="ECO:0000256" key="6">
    <source>
        <dbReference type="PROSITE-ProRule" id="PRU00023"/>
    </source>
</evidence>
<feature type="repeat" description="ANK" evidence="6">
    <location>
        <begin position="153"/>
        <end position="185"/>
    </location>
</feature>
<keyword evidence="5 7" id="KW-0067">ATP-binding</keyword>
<dbReference type="EMBL" id="CAJZBQ010000021">
    <property type="protein sequence ID" value="CAG9319018.1"/>
    <property type="molecule type" value="Genomic_DNA"/>
</dbReference>
<evidence type="ECO:0000256" key="3">
    <source>
        <dbReference type="ARBA" id="ARBA00022741"/>
    </source>
</evidence>
<dbReference type="InterPro" id="IPR017441">
    <property type="entry name" value="Protein_kinase_ATP_BS"/>
</dbReference>
<dbReference type="PROSITE" id="PS00107">
    <property type="entry name" value="PROTEIN_KINASE_ATP"/>
    <property type="match status" value="1"/>
</dbReference>
<dbReference type="Pfam" id="PF00023">
    <property type="entry name" value="Ank"/>
    <property type="match status" value="1"/>
</dbReference>
<feature type="binding site" evidence="7">
    <location>
        <position position="395"/>
    </location>
    <ligand>
        <name>ATP</name>
        <dbReference type="ChEBI" id="CHEBI:30616"/>
    </ligand>
</feature>
<dbReference type="PROSITE" id="PS50297">
    <property type="entry name" value="ANK_REP_REGION"/>
    <property type="match status" value="2"/>
</dbReference>
<comment type="caution">
    <text evidence="10">The sequence shown here is derived from an EMBL/GenBank/DDBJ whole genome shotgun (WGS) entry which is preliminary data.</text>
</comment>
<evidence type="ECO:0000259" key="9">
    <source>
        <dbReference type="PROSITE" id="PS50011"/>
    </source>
</evidence>
<feature type="repeat" description="ANK" evidence="6">
    <location>
        <begin position="221"/>
        <end position="253"/>
    </location>
</feature>
<dbReference type="Proteomes" id="UP001162131">
    <property type="component" value="Unassembled WGS sequence"/>
</dbReference>
<feature type="repeat" description="ANK" evidence="6">
    <location>
        <begin position="188"/>
        <end position="220"/>
    </location>
</feature>
<keyword evidence="11" id="KW-1185">Reference proteome</keyword>
<dbReference type="InterPro" id="IPR036770">
    <property type="entry name" value="Ankyrin_rpt-contain_sf"/>
</dbReference>
<dbReference type="InterPro" id="IPR045270">
    <property type="entry name" value="STKc_AGC"/>
</dbReference>
<keyword evidence="6" id="KW-0040">ANK repeat</keyword>
<feature type="domain" description="Protein kinase" evidence="9">
    <location>
        <begin position="366"/>
        <end position="622"/>
    </location>
</feature>
<evidence type="ECO:0000256" key="8">
    <source>
        <dbReference type="SAM" id="MobiDB-lite"/>
    </source>
</evidence>
<dbReference type="CDD" id="cd05123">
    <property type="entry name" value="STKc_AGC"/>
    <property type="match status" value="1"/>
</dbReference>
<evidence type="ECO:0000313" key="10">
    <source>
        <dbReference type="EMBL" id="CAG9319018.1"/>
    </source>
</evidence>
<keyword evidence="3 7" id="KW-0547">Nucleotide-binding</keyword>
<feature type="region of interest" description="Disordered" evidence="8">
    <location>
        <begin position="20"/>
        <end position="45"/>
    </location>
</feature>
<dbReference type="SUPFAM" id="SSF48403">
    <property type="entry name" value="Ankyrin repeat"/>
    <property type="match status" value="1"/>
</dbReference>
<dbReference type="InterPro" id="IPR000719">
    <property type="entry name" value="Prot_kinase_dom"/>
</dbReference>
<organism evidence="10 11">
    <name type="scientific">Blepharisma stoltei</name>
    <dbReference type="NCBI Taxonomy" id="1481888"/>
    <lineage>
        <taxon>Eukaryota</taxon>
        <taxon>Sar</taxon>
        <taxon>Alveolata</taxon>
        <taxon>Ciliophora</taxon>
        <taxon>Postciliodesmatophora</taxon>
        <taxon>Heterotrichea</taxon>
        <taxon>Heterotrichida</taxon>
        <taxon>Blepharismidae</taxon>
        <taxon>Blepharisma</taxon>
    </lineage>
</organism>
<evidence type="ECO:0000256" key="7">
    <source>
        <dbReference type="PROSITE-ProRule" id="PRU10141"/>
    </source>
</evidence>
<dbReference type="AlphaFoldDB" id="A0AAU9JBD4"/>
<accession>A0AAU9JBD4</accession>
<evidence type="ECO:0000256" key="2">
    <source>
        <dbReference type="ARBA" id="ARBA00022679"/>
    </source>
</evidence>
<feature type="compositionally biased region" description="Polar residues" evidence="8">
    <location>
        <begin position="25"/>
        <end position="45"/>
    </location>
</feature>
<name>A0AAU9JBD4_9CILI</name>
<keyword evidence="2" id="KW-0808">Transferase</keyword>
<keyword evidence="4" id="KW-0418">Kinase</keyword>
<dbReference type="SMART" id="SM00248">
    <property type="entry name" value="ANK"/>
    <property type="match status" value="5"/>
</dbReference>
<evidence type="ECO:0000256" key="5">
    <source>
        <dbReference type="ARBA" id="ARBA00022840"/>
    </source>
</evidence>
<evidence type="ECO:0000313" key="11">
    <source>
        <dbReference type="Proteomes" id="UP001162131"/>
    </source>
</evidence>
<reference evidence="10" key="1">
    <citation type="submission" date="2021-09" db="EMBL/GenBank/DDBJ databases">
        <authorList>
            <consortium name="AG Swart"/>
            <person name="Singh M."/>
            <person name="Singh A."/>
            <person name="Seah K."/>
            <person name="Emmerich C."/>
        </authorList>
    </citation>
    <scope>NUCLEOTIDE SEQUENCE</scope>
    <source>
        <strain evidence="10">ATCC30299</strain>
    </source>
</reference>
<dbReference type="Pfam" id="PF12796">
    <property type="entry name" value="Ank_2"/>
    <property type="match status" value="1"/>
</dbReference>
<dbReference type="Gene3D" id="1.25.40.20">
    <property type="entry name" value="Ankyrin repeat-containing domain"/>
    <property type="match status" value="1"/>
</dbReference>
<dbReference type="InterPro" id="IPR011009">
    <property type="entry name" value="Kinase-like_dom_sf"/>
</dbReference>
<dbReference type="InterPro" id="IPR002110">
    <property type="entry name" value="Ankyrin_rpt"/>
</dbReference>
<sequence>MSLVQSQVLGEKMIQKISADEESLKNSSPIQHQKTSCSTQDDMQNNNEAQPLEESMCMSYILPDEAFQIRNLDTGELIDIRDENEDSYASNAAKVLNLERSQSDIERFYQARRRMNASLWEAVERNDINHIKHLLDKRIYRDVVAQTNSKGLNNWTALHLAAADGFQEACETLISNGEVTNIDARTSINRTPLHLACLHGHLSVVKLLVRNLAEINAIDDDGNTPLHYAVMNGHSNIVDWLLRKNPDISIENYQHKPALECALNFDVYNSIIDYCQKLNIPLKIKPFSRTPFHSVLLHNSREDLVNKLLTKCSAKPSSKDLKTFNERPKKMTSLHSKSPIRKCKSMKPIMFPEDRHITSKLGPRDFKGLYQLGKGSFGEVFLVENNTTMEKYALKVLRKEKVLENKLIKYAWTERNIMLNISHPFIVKLHGSFQTPEKLCFMMEYCPGGDLGTHIARERRFPLDKAKFYLCEVILALEELHKNEIIFRDLKPENVILDNEGHAKLTDFGLSKEGMIEGQLAKSFCGSVAYLAPEMLRRVGHTKAVDWYLVGVLLYEMLVGVPPYYSSNREQLFNNIQRGKLKIPSTINSETKDFLKELLQRDPTRRLGYHNDAKELKEHAFLRDVDWASFINRLVTPPKASPIRRMFKSIPQERIFGLLEDEEIVERRIEGWSFISPR</sequence>
<dbReference type="FunFam" id="1.10.510.10:FF:000008">
    <property type="entry name" value="Non-specific serine/threonine protein kinase"/>
    <property type="match status" value="1"/>
</dbReference>